<dbReference type="GO" id="GO:0046872">
    <property type="term" value="F:metal ion binding"/>
    <property type="evidence" value="ECO:0007669"/>
    <property type="project" value="UniProtKB-KW"/>
</dbReference>
<protein>
    <submittedName>
        <fullName evidence="6">Creatinine amidohydrolase</fullName>
    </submittedName>
</protein>
<keyword evidence="4" id="KW-0862">Zinc</keyword>
<dbReference type="EMBL" id="FOTQ01000001">
    <property type="protein sequence ID" value="SFL71619.1"/>
    <property type="molecule type" value="Genomic_DNA"/>
</dbReference>
<dbReference type="Gene3D" id="3.40.50.10310">
    <property type="entry name" value="Creatininase"/>
    <property type="match status" value="1"/>
</dbReference>
<dbReference type="Proteomes" id="UP000199144">
    <property type="component" value="Unassembled WGS sequence"/>
</dbReference>
<evidence type="ECO:0000256" key="4">
    <source>
        <dbReference type="ARBA" id="ARBA00022833"/>
    </source>
</evidence>
<dbReference type="OrthoDB" id="9801445at2"/>
<evidence type="ECO:0000313" key="6">
    <source>
        <dbReference type="EMBL" id="SFL71619.1"/>
    </source>
</evidence>
<evidence type="ECO:0000256" key="2">
    <source>
        <dbReference type="ARBA" id="ARBA00022723"/>
    </source>
</evidence>
<dbReference type="AlphaFoldDB" id="A0A1I4JYG7"/>
<dbReference type="InterPro" id="IPR024087">
    <property type="entry name" value="Creatininase-like_sf"/>
</dbReference>
<evidence type="ECO:0000256" key="1">
    <source>
        <dbReference type="ARBA" id="ARBA00001947"/>
    </source>
</evidence>
<name>A0A1I4JYG7_9RHOB</name>
<evidence type="ECO:0000256" key="5">
    <source>
        <dbReference type="ARBA" id="ARBA00024029"/>
    </source>
</evidence>
<comment type="similarity">
    <text evidence="5">Belongs to the creatininase superfamily.</text>
</comment>
<keyword evidence="2" id="KW-0479">Metal-binding</keyword>
<proteinExistence type="inferred from homology"/>
<dbReference type="STRING" id="254406.SAMN04488042_1011238"/>
<dbReference type="GO" id="GO:0009231">
    <property type="term" value="P:riboflavin biosynthetic process"/>
    <property type="evidence" value="ECO:0007669"/>
    <property type="project" value="TreeGrafter"/>
</dbReference>
<keyword evidence="3 6" id="KW-0378">Hydrolase</keyword>
<comment type="cofactor">
    <cofactor evidence="1">
        <name>Zn(2+)</name>
        <dbReference type="ChEBI" id="CHEBI:29105"/>
    </cofactor>
</comment>
<evidence type="ECO:0000256" key="3">
    <source>
        <dbReference type="ARBA" id="ARBA00022801"/>
    </source>
</evidence>
<dbReference type="InterPro" id="IPR003785">
    <property type="entry name" value="Creatininase/forma_Hydrolase"/>
</dbReference>
<dbReference type="RefSeq" id="WP_093091846.1">
    <property type="nucleotide sequence ID" value="NZ_FOTQ01000001.1"/>
</dbReference>
<keyword evidence="7" id="KW-1185">Reference proteome</keyword>
<dbReference type="PANTHER" id="PTHR35005:SF1">
    <property type="entry name" value="2-AMINO-5-FORMYLAMINO-6-RIBOSYLAMINOPYRIMIDIN-4(3H)-ONE 5'-MONOPHOSPHATE DEFORMYLASE"/>
    <property type="match status" value="1"/>
</dbReference>
<sequence>MQGYWSDLKAPQFRDLPADTIAVLPLGATEQHGPHLPLSVDSDLVDAVLSRSLPHWDKGTNALILPTLRITKSNEHSNHPGTLALSATTLLAMLEDIGDSVTRAGITRLAMLNGHGGNTAVLEIASREMRVKHGIITAHGSWFSFADWNGVMAPDNLDHDQHGGDSETSPMLAARADLVDMQATGDFRSKSRKWQAEQRWIGLNGQAMRPGWIIDDLQASGACGDASAATVEKGEAMLNSAARNFAAFLLDFAHFDPEA</sequence>
<organism evidence="6 7">
    <name type="scientific">Shimia aestuarii</name>
    <dbReference type="NCBI Taxonomy" id="254406"/>
    <lineage>
        <taxon>Bacteria</taxon>
        <taxon>Pseudomonadati</taxon>
        <taxon>Pseudomonadota</taxon>
        <taxon>Alphaproteobacteria</taxon>
        <taxon>Rhodobacterales</taxon>
        <taxon>Roseobacteraceae</taxon>
    </lineage>
</organism>
<reference evidence="6 7" key="1">
    <citation type="submission" date="2016-10" db="EMBL/GenBank/DDBJ databases">
        <authorList>
            <person name="de Groot N.N."/>
        </authorList>
    </citation>
    <scope>NUCLEOTIDE SEQUENCE [LARGE SCALE GENOMIC DNA]</scope>
    <source>
        <strain evidence="6 7">DSM 15283</strain>
    </source>
</reference>
<gene>
    <name evidence="6" type="ORF">SAMN04488042_1011238</name>
</gene>
<evidence type="ECO:0000313" key="7">
    <source>
        <dbReference type="Proteomes" id="UP000199144"/>
    </source>
</evidence>
<dbReference type="GO" id="GO:0016811">
    <property type="term" value="F:hydrolase activity, acting on carbon-nitrogen (but not peptide) bonds, in linear amides"/>
    <property type="evidence" value="ECO:0007669"/>
    <property type="project" value="TreeGrafter"/>
</dbReference>
<dbReference type="PANTHER" id="PTHR35005">
    <property type="entry name" value="3-DEHYDRO-SCYLLO-INOSOSE HYDROLASE"/>
    <property type="match status" value="1"/>
</dbReference>
<accession>A0A1I4JYG7</accession>
<dbReference type="Pfam" id="PF02633">
    <property type="entry name" value="Creatininase"/>
    <property type="match status" value="1"/>
</dbReference>
<dbReference type="SUPFAM" id="SSF102215">
    <property type="entry name" value="Creatininase"/>
    <property type="match status" value="1"/>
</dbReference>